<dbReference type="AlphaFoldDB" id="A0A557XPW5"/>
<dbReference type="SUPFAM" id="SSF53335">
    <property type="entry name" value="S-adenosyl-L-methionine-dependent methyltransferases"/>
    <property type="match status" value="1"/>
</dbReference>
<keyword evidence="2 7" id="KW-0808">Transferase</keyword>
<dbReference type="InterPro" id="IPR029063">
    <property type="entry name" value="SAM-dependent_MTases_sf"/>
</dbReference>
<dbReference type="InterPro" id="IPR036388">
    <property type="entry name" value="WH-like_DNA-bd_sf"/>
</dbReference>
<comment type="caution">
    <text evidence="7">The sequence shown here is derived from an EMBL/GenBank/DDBJ whole genome shotgun (WGS) entry which is preliminary data.</text>
</comment>
<dbReference type="Gene3D" id="1.10.10.10">
    <property type="entry name" value="Winged helix-like DNA-binding domain superfamily/Winged helix DNA-binding domain"/>
    <property type="match status" value="1"/>
</dbReference>
<dbReference type="OrthoDB" id="4145676at2"/>
<evidence type="ECO:0000256" key="2">
    <source>
        <dbReference type="ARBA" id="ARBA00022679"/>
    </source>
</evidence>
<keyword evidence="1 7" id="KW-0489">Methyltransferase</keyword>
<dbReference type="PROSITE" id="PS51683">
    <property type="entry name" value="SAM_OMT_II"/>
    <property type="match status" value="1"/>
</dbReference>
<evidence type="ECO:0000256" key="1">
    <source>
        <dbReference type="ARBA" id="ARBA00022603"/>
    </source>
</evidence>
<dbReference type="Pfam" id="PF00891">
    <property type="entry name" value="Methyltransf_2"/>
    <property type="match status" value="1"/>
</dbReference>
<dbReference type="InterPro" id="IPR036390">
    <property type="entry name" value="WH_DNA-bd_sf"/>
</dbReference>
<name>A0A557XPW5_9MYCO</name>
<dbReference type="InterPro" id="IPR012967">
    <property type="entry name" value="COMT_dimerisation"/>
</dbReference>
<dbReference type="CDD" id="cd02440">
    <property type="entry name" value="AdoMet_MTases"/>
    <property type="match status" value="1"/>
</dbReference>
<proteinExistence type="predicted"/>
<sequence>MATSTIPPAKVVRAIERARHHLGRLYRRTLPAPAVVLEMLMDAWVSQAIAVAADLGIADALAKGPLSAEDLAKAVDADTDALTRLMRALISRGIFRRRRDGRYDLTPLAQPLRRDAEISLAAWARWAGSPQLRERWSQLTDGIRAGRCVAAEMRDQNMFDYLAGQPELNDIFNEAMTNVSELSIAPLMAAYDFGRFGADATIVDVGGGHGRLLSAILAATPRARGVLFDMPQVVAGAAAGLRRYHVEDRVEIAQGSFFDDVIPAGGDVYVLKNVIHDWLDDDAERILRNVRSACGTGKHLVLVELVIPTHDRDFAGKWLDLDMFVSAAARERTAEEYGRLLQRAGFRLTRVVETVSPFSLIEAEAV</sequence>
<dbReference type="EMBL" id="VMQU01000059">
    <property type="protein sequence ID" value="TVS87941.1"/>
    <property type="molecule type" value="Genomic_DNA"/>
</dbReference>
<reference evidence="7 8" key="1">
    <citation type="submission" date="2019-07" db="EMBL/GenBank/DDBJ databases">
        <title>New Mycobacterium species.</title>
        <authorList>
            <person name="Tortoli E."/>
            <person name="Ghielmetti G."/>
            <person name="Friedel U."/>
            <person name="Trovato A."/>
        </authorList>
    </citation>
    <scope>NUCLEOTIDE SEQUENCE [LARGE SCALE GENOMIC DNA]</scope>
    <source>
        <strain evidence="7 8">16-83</strain>
    </source>
</reference>
<dbReference type="InterPro" id="IPR016461">
    <property type="entry name" value="COMT-like"/>
</dbReference>
<protein>
    <submittedName>
        <fullName evidence="7">Hydroxyneurosporene methyltransferase</fullName>
    </submittedName>
</protein>
<evidence type="ECO:0000313" key="7">
    <source>
        <dbReference type="EMBL" id="TVS87941.1"/>
    </source>
</evidence>
<feature type="domain" description="O-methyltransferase C-terminal" evidence="5">
    <location>
        <begin position="136"/>
        <end position="347"/>
    </location>
</feature>
<feature type="domain" description="O-methyltransferase dimerisation" evidence="6">
    <location>
        <begin position="41"/>
        <end position="110"/>
    </location>
</feature>
<evidence type="ECO:0000259" key="5">
    <source>
        <dbReference type="Pfam" id="PF00891"/>
    </source>
</evidence>
<evidence type="ECO:0000256" key="3">
    <source>
        <dbReference type="ARBA" id="ARBA00022691"/>
    </source>
</evidence>
<organism evidence="7 8">
    <name type="scientific">Mycobacterium helveticum</name>
    <dbReference type="NCBI Taxonomy" id="2592811"/>
    <lineage>
        <taxon>Bacteria</taxon>
        <taxon>Bacillati</taxon>
        <taxon>Actinomycetota</taxon>
        <taxon>Actinomycetes</taxon>
        <taxon>Mycobacteriales</taxon>
        <taxon>Mycobacteriaceae</taxon>
        <taxon>Mycobacterium</taxon>
    </lineage>
</organism>
<dbReference type="PIRSF" id="PIRSF005739">
    <property type="entry name" value="O-mtase"/>
    <property type="match status" value="1"/>
</dbReference>
<dbReference type="SUPFAM" id="SSF46785">
    <property type="entry name" value="Winged helix' DNA-binding domain"/>
    <property type="match status" value="1"/>
</dbReference>
<dbReference type="GO" id="GO:0032259">
    <property type="term" value="P:methylation"/>
    <property type="evidence" value="ECO:0007669"/>
    <property type="project" value="UniProtKB-KW"/>
</dbReference>
<dbReference type="PANTHER" id="PTHR43712">
    <property type="entry name" value="PUTATIVE (AFU_ORTHOLOGUE AFUA_4G14580)-RELATED"/>
    <property type="match status" value="1"/>
</dbReference>
<dbReference type="GO" id="GO:0046983">
    <property type="term" value="F:protein dimerization activity"/>
    <property type="evidence" value="ECO:0007669"/>
    <property type="project" value="InterPro"/>
</dbReference>
<dbReference type="Pfam" id="PF08100">
    <property type="entry name" value="Dimerisation"/>
    <property type="match status" value="1"/>
</dbReference>
<gene>
    <name evidence="7" type="ORF">FPZ47_14875</name>
</gene>
<keyword evidence="8" id="KW-1185">Reference proteome</keyword>
<evidence type="ECO:0000313" key="8">
    <source>
        <dbReference type="Proteomes" id="UP000320513"/>
    </source>
</evidence>
<dbReference type="Proteomes" id="UP000320513">
    <property type="component" value="Unassembled WGS sequence"/>
</dbReference>
<evidence type="ECO:0000256" key="4">
    <source>
        <dbReference type="PIRSR" id="PIRSR005739-1"/>
    </source>
</evidence>
<keyword evidence="3" id="KW-0949">S-adenosyl-L-methionine</keyword>
<dbReference type="GO" id="GO:0008171">
    <property type="term" value="F:O-methyltransferase activity"/>
    <property type="evidence" value="ECO:0007669"/>
    <property type="project" value="InterPro"/>
</dbReference>
<dbReference type="PANTHER" id="PTHR43712:SF2">
    <property type="entry name" value="O-METHYLTRANSFERASE CICE"/>
    <property type="match status" value="1"/>
</dbReference>
<feature type="active site" description="Proton acceptor" evidence="4">
    <location>
        <position position="276"/>
    </location>
</feature>
<accession>A0A557XPW5</accession>
<dbReference type="InterPro" id="IPR001077">
    <property type="entry name" value="COMT_C"/>
</dbReference>
<dbReference type="Gene3D" id="3.40.50.150">
    <property type="entry name" value="Vaccinia Virus protein VP39"/>
    <property type="match status" value="1"/>
</dbReference>
<dbReference type="RefSeq" id="WP_144952350.1">
    <property type="nucleotide sequence ID" value="NZ_VMQU01000059.1"/>
</dbReference>
<evidence type="ECO:0000259" key="6">
    <source>
        <dbReference type="Pfam" id="PF08100"/>
    </source>
</evidence>